<evidence type="ECO:0000313" key="3">
    <source>
        <dbReference type="Proteomes" id="UP001424441"/>
    </source>
</evidence>
<keyword evidence="1" id="KW-0472">Membrane</keyword>
<evidence type="ECO:0000256" key="1">
    <source>
        <dbReference type="SAM" id="Phobius"/>
    </source>
</evidence>
<sequence length="53" mass="5877">MESKIDDLYTKVTEKHQLLTQAKGALWVLMLMIAVGGFIAGEIVPIVQYLSGR</sequence>
<reference evidence="2 3" key="1">
    <citation type="journal article" date="2019" name="Int. J. Syst. Evol. Microbiol.">
        <title>The Global Catalogue of Microorganisms (GCM) 10K type strain sequencing project: providing services to taxonomists for standard genome sequencing and annotation.</title>
        <authorList>
            <consortium name="The Broad Institute Genomics Platform"/>
            <consortium name="The Broad Institute Genome Sequencing Center for Infectious Disease"/>
            <person name="Wu L."/>
            <person name="Ma J."/>
        </authorList>
    </citation>
    <scope>NUCLEOTIDE SEQUENCE [LARGE SCALE GENOMIC DNA]</scope>
    <source>
        <strain evidence="2 3">JCM 15115</strain>
    </source>
</reference>
<organism evidence="2 3">
    <name type="scientific">Paenochrobactrum glaciei</name>
    <dbReference type="NCBI Taxonomy" id="486407"/>
    <lineage>
        <taxon>Bacteria</taxon>
        <taxon>Pseudomonadati</taxon>
        <taxon>Pseudomonadota</taxon>
        <taxon>Alphaproteobacteria</taxon>
        <taxon>Hyphomicrobiales</taxon>
        <taxon>Brucellaceae</taxon>
        <taxon>Paenochrobactrum</taxon>
    </lineage>
</organism>
<comment type="caution">
    <text evidence="2">The sequence shown here is derived from an EMBL/GenBank/DDBJ whole genome shotgun (WGS) entry which is preliminary data.</text>
</comment>
<proteinExistence type="predicted"/>
<keyword evidence="3" id="KW-1185">Reference proteome</keyword>
<gene>
    <name evidence="2" type="ORF">GCM10008943_32600</name>
</gene>
<feature type="transmembrane region" description="Helical" evidence="1">
    <location>
        <begin position="25"/>
        <end position="50"/>
    </location>
</feature>
<keyword evidence="1" id="KW-0812">Transmembrane</keyword>
<name>A0ABN1GN41_9HYPH</name>
<keyword evidence="1" id="KW-1133">Transmembrane helix</keyword>
<dbReference type="Proteomes" id="UP001424441">
    <property type="component" value="Unassembled WGS sequence"/>
</dbReference>
<accession>A0ABN1GN41</accession>
<dbReference type="EMBL" id="BAAADE010000014">
    <property type="protein sequence ID" value="GAA0614944.1"/>
    <property type="molecule type" value="Genomic_DNA"/>
</dbReference>
<protein>
    <submittedName>
        <fullName evidence="2">Uncharacterized protein</fullName>
    </submittedName>
</protein>
<evidence type="ECO:0000313" key="2">
    <source>
        <dbReference type="EMBL" id="GAA0614944.1"/>
    </source>
</evidence>